<protein>
    <recommendedName>
        <fullName evidence="1">NadR/Ttd14 AAA domain-containing protein</fullName>
    </recommendedName>
</protein>
<dbReference type="InterPro" id="IPR038727">
    <property type="entry name" value="NadR/Ttd14_AAA_dom"/>
</dbReference>
<proteinExistence type="predicted"/>
<feature type="domain" description="NadR/Ttd14 AAA" evidence="1">
    <location>
        <begin position="6"/>
        <end position="165"/>
    </location>
</feature>
<dbReference type="Pfam" id="PF13521">
    <property type="entry name" value="AAA_28"/>
    <property type="match status" value="1"/>
</dbReference>
<name>A0A6C0ALX2_9ZZZZ</name>
<evidence type="ECO:0000259" key="1">
    <source>
        <dbReference type="Pfam" id="PF13521"/>
    </source>
</evidence>
<dbReference type="AlphaFoldDB" id="A0A6C0ALX2"/>
<dbReference type="EMBL" id="MN740721">
    <property type="protein sequence ID" value="QHS80817.1"/>
    <property type="molecule type" value="Genomic_DNA"/>
</dbReference>
<evidence type="ECO:0000313" key="2">
    <source>
        <dbReference type="EMBL" id="QHS80817.1"/>
    </source>
</evidence>
<organism evidence="2">
    <name type="scientific">viral metagenome</name>
    <dbReference type="NCBI Taxonomy" id="1070528"/>
    <lineage>
        <taxon>unclassified sequences</taxon>
        <taxon>metagenomes</taxon>
        <taxon>organismal metagenomes</taxon>
    </lineage>
</organism>
<reference evidence="2" key="1">
    <citation type="journal article" date="2020" name="Nature">
        <title>Giant virus diversity and host interactions through global metagenomics.</title>
        <authorList>
            <person name="Schulz F."/>
            <person name="Roux S."/>
            <person name="Paez-Espino D."/>
            <person name="Jungbluth S."/>
            <person name="Walsh D.A."/>
            <person name="Denef V.J."/>
            <person name="McMahon K.D."/>
            <person name="Konstantinidis K.T."/>
            <person name="Eloe-Fadrosh E.A."/>
            <person name="Kyrpides N.C."/>
            <person name="Woyke T."/>
        </authorList>
    </citation>
    <scope>NUCLEOTIDE SEQUENCE</scope>
    <source>
        <strain evidence="2">GVMAG-S-1091796-13</strain>
    </source>
</reference>
<dbReference type="InterPro" id="IPR027417">
    <property type="entry name" value="P-loop_NTPase"/>
</dbReference>
<accession>A0A6C0ALX2</accession>
<dbReference type="Gene3D" id="3.40.50.300">
    <property type="entry name" value="P-loop containing nucleotide triphosphate hydrolases"/>
    <property type="match status" value="1"/>
</dbReference>
<sequence length="181" mass="21357">MKQLLINFVGAPSSGKSMMAALTFVKLKTDHNSSELIQEYAKQLVWDNKFEELANQWYVTKKQYDMIKAVYGKVDYVVTDSPLLIGLHYNRYHTDNVCNVEKTERMIVSKMEEFNNIYIFLKRNTNNPYETIGRIHNEEQSIEIEKNLKGLLDEFDLKYLEIESDVNNIDKIMEYIYSINF</sequence>